<dbReference type="EMBL" id="UINC01076824">
    <property type="protein sequence ID" value="SVC16351.1"/>
    <property type="molecule type" value="Genomic_DNA"/>
</dbReference>
<feature type="transmembrane region" description="Helical" evidence="7">
    <location>
        <begin position="221"/>
        <end position="242"/>
    </location>
</feature>
<organism evidence="9">
    <name type="scientific">marine metagenome</name>
    <dbReference type="NCBI Taxonomy" id="408172"/>
    <lineage>
        <taxon>unclassified sequences</taxon>
        <taxon>metagenomes</taxon>
        <taxon>ecological metagenomes</taxon>
    </lineage>
</organism>
<feature type="domain" description="TRAP C4-dicarboxylate transport system permease DctM subunit" evidence="8">
    <location>
        <begin position="13"/>
        <end position="423"/>
    </location>
</feature>
<feature type="non-terminal residue" evidence="9">
    <location>
        <position position="427"/>
    </location>
</feature>
<evidence type="ECO:0000256" key="4">
    <source>
        <dbReference type="ARBA" id="ARBA00022692"/>
    </source>
</evidence>
<feature type="transmembrane region" description="Helical" evidence="7">
    <location>
        <begin position="403"/>
        <end position="426"/>
    </location>
</feature>
<feature type="transmembrane region" description="Helical" evidence="7">
    <location>
        <begin position="248"/>
        <end position="266"/>
    </location>
</feature>
<keyword evidence="3" id="KW-0997">Cell inner membrane</keyword>
<keyword evidence="2" id="KW-1003">Cell membrane</keyword>
<evidence type="ECO:0000256" key="5">
    <source>
        <dbReference type="ARBA" id="ARBA00022989"/>
    </source>
</evidence>
<evidence type="ECO:0000259" key="8">
    <source>
        <dbReference type="Pfam" id="PF06808"/>
    </source>
</evidence>
<feature type="transmembrane region" description="Helical" evidence="7">
    <location>
        <begin position="176"/>
        <end position="200"/>
    </location>
</feature>
<evidence type="ECO:0000256" key="6">
    <source>
        <dbReference type="ARBA" id="ARBA00023136"/>
    </source>
</evidence>
<evidence type="ECO:0000256" key="7">
    <source>
        <dbReference type="SAM" id="Phobius"/>
    </source>
</evidence>
<dbReference type="Pfam" id="PF06808">
    <property type="entry name" value="DctM"/>
    <property type="match status" value="1"/>
</dbReference>
<dbReference type="NCBIfam" id="TIGR00786">
    <property type="entry name" value="dctM"/>
    <property type="match status" value="1"/>
</dbReference>
<feature type="transmembrane region" description="Helical" evidence="7">
    <location>
        <begin position="321"/>
        <end position="350"/>
    </location>
</feature>
<name>A0A382K120_9ZZZZ</name>
<feature type="transmembrane region" description="Helical" evidence="7">
    <location>
        <begin position="6"/>
        <end position="39"/>
    </location>
</feature>
<keyword evidence="5 7" id="KW-1133">Transmembrane helix</keyword>
<feature type="transmembrane region" description="Helical" evidence="7">
    <location>
        <begin position="97"/>
        <end position="120"/>
    </location>
</feature>
<evidence type="ECO:0000313" key="9">
    <source>
        <dbReference type="EMBL" id="SVC16351.1"/>
    </source>
</evidence>
<comment type="subcellular location">
    <subcellularLocation>
        <location evidence="1">Cell inner membrane</location>
        <topology evidence="1">Multi-pass membrane protein</topology>
    </subcellularLocation>
</comment>
<sequence>MPELFLTIFFISILLIFLGTGIWVALSMVGVSAIGMLLFTSRPVGDAMATTIWGTSSSWTLTALPLFVWMGEILFRTKLSENLFKGLAPWMSRLPGGLIHVNVVGCALFAAISGSSAATVATVGKMSIPELRKRNYPEKLLLGSLAGSGTLGLLIPPSIILIIYGVTVQESIAKLFIAGIIPGIMIAIFFMLYVIGWSILNKNIMPKVEETFSLSQKIKQSGQLIPVIVLIASVIGSIYVGIATATEAAALGVVGALILSFFQKSLNKETFKLSLLGATKTSCMIAFILAGSAFLSLAMGFTGLPRNLAIWINEMNLSPYVLIMVLTIFYIILGMFLDGISAVVLTMAIIEPMIRQAGFDMIWFGVFLVIVVEMAQITPPVGFNLFVLQGMADKDMGFIARSAFPLFLLMILAVVVIIIFPEIALWL</sequence>
<gene>
    <name evidence="9" type="ORF">METZ01_LOCUS269205</name>
</gene>
<accession>A0A382K120</accession>
<protein>
    <recommendedName>
        <fullName evidence="8">TRAP C4-dicarboxylate transport system permease DctM subunit domain-containing protein</fullName>
    </recommendedName>
</protein>
<feature type="transmembrane region" description="Helical" evidence="7">
    <location>
        <begin position="362"/>
        <end position="383"/>
    </location>
</feature>
<keyword evidence="6 7" id="KW-0472">Membrane</keyword>
<dbReference type="InterPro" id="IPR004681">
    <property type="entry name" value="TRAP_DctM"/>
</dbReference>
<dbReference type="PANTHER" id="PTHR33362">
    <property type="entry name" value="SIALIC ACID TRAP TRANSPORTER PERMEASE PROTEIN SIAT-RELATED"/>
    <property type="match status" value="1"/>
</dbReference>
<reference evidence="9" key="1">
    <citation type="submission" date="2018-05" db="EMBL/GenBank/DDBJ databases">
        <authorList>
            <person name="Lanie J.A."/>
            <person name="Ng W.-L."/>
            <person name="Kazmierczak K.M."/>
            <person name="Andrzejewski T.M."/>
            <person name="Davidsen T.M."/>
            <person name="Wayne K.J."/>
            <person name="Tettelin H."/>
            <person name="Glass J.I."/>
            <person name="Rusch D."/>
            <person name="Podicherti R."/>
            <person name="Tsui H.-C.T."/>
            <person name="Winkler M.E."/>
        </authorList>
    </citation>
    <scope>NUCLEOTIDE SEQUENCE</scope>
</reference>
<evidence type="ECO:0000256" key="2">
    <source>
        <dbReference type="ARBA" id="ARBA00022475"/>
    </source>
</evidence>
<feature type="transmembrane region" description="Helical" evidence="7">
    <location>
        <begin position="278"/>
        <end position="301"/>
    </location>
</feature>
<dbReference type="InterPro" id="IPR010656">
    <property type="entry name" value="DctM"/>
</dbReference>
<dbReference type="AlphaFoldDB" id="A0A382K120"/>
<dbReference type="GO" id="GO:0005886">
    <property type="term" value="C:plasma membrane"/>
    <property type="evidence" value="ECO:0007669"/>
    <property type="project" value="UniProtKB-SubCell"/>
</dbReference>
<feature type="transmembrane region" description="Helical" evidence="7">
    <location>
        <begin position="140"/>
        <end position="164"/>
    </location>
</feature>
<keyword evidence="4 7" id="KW-0812">Transmembrane</keyword>
<feature type="transmembrane region" description="Helical" evidence="7">
    <location>
        <begin position="59"/>
        <end position="77"/>
    </location>
</feature>
<proteinExistence type="predicted"/>
<evidence type="ECO:0000256" key="1">
    <source>
        <dbReference type="ARBA" id="ARBA00004429"/>
    </source>
</evidence>
<evidence type="ECO:0000256" key="3">
    <source>
        <dbReference type="ARBA" id="ARBA00022519"/>
    </source>
</evidence>
<dbReference type="PIRSF" id="PIRSF006066">
    <property type="entry name" value="HI0050"/>
    <property type="match status" value="1"/>
</dbReference>
<dbReference type="PANTHER" id="PTHR33362:SF5">
    <property type="entry name" value="C4-DICARBOXYLATE TRAP TRANSPORTER LARGE PERMEASE PROTEIN DCTM"/>
    <property type="match status" value="1"/>
</dbReference>
<dbReference type="GO" id="GO:0022857">
    <property type="term" value="F:transmembrane transporter activity"/>
    <property type="evidence" value="ECO:0007669"/>
    <property type="project" value="TreeGrafter"/>
</dbReference>